<dbReference type="EC" id="2.4.1.207" evidence="15"/>
<feature type="domain" description="GH16" evidence="16">
    <location>
        <begin position="22"/>
        <end position="216"/>
    </location>
</feature>
<dbReference type="InterPro" id="IPR008264">
    <property type="entry name" value="Beta_glucanase"/>
</dbReference>
<dbReference type="InterPro" id="IPR044791">
    <property type="entry name" value="Beta-glucanase/XTH"/>
</dbReference>
<keyword evidence="8" id="KW-0325">Glycoprotein</keyword>
<dbReference type="Gene3D" id="2.60.120.200">
    <property type="match status" value="1"/>
</dbReference>
<name>A0AAV1VYY5_LUPLU</name>
<dbReference type="PANTHER" id="PTHR31062">
    <property type="entry name" value="XYLOGLUCAN ENDOTRANSGLUCOSYLASE/HYDROLASE PROTEIN 8-RELATED"/>
    <property type="match status" value="1"/>
</dbReference>
<comment type="caution">
    <text evidence="17">The sequence shown here is derived from an EMBL/GenBank/DDBJ whole genome shotgun (WGS) entry which is preliminary data.</text>
</comment>
<reference evidence="17 18" key="1">
    <citation type="submission" date="2024-03" db="EMBL/GenBank/DDBJ databases">
        <authorList>
            <person name="Martinez-Hernandez J."/>
        </authorList>
    </citation>
    <scope>NUCLEOTIDE SEQUENCE [LARGE SCALE GENOMIC DNA]</scope>
</reference>
<comment type="function">
    <text evidence="11 15">Catalyzes xyloglucan endohydrolysis (XEH) and/or endotransglycosylation (XET). Cleaves and religates xyloglucan polymers, an essential constituent of the primary cell wall, and thereby participates in cell wall construction of growing tissues.</text>
</comment>
<dbReference type="AlphaFoldDB" id="A0AAV1VYY5"/>
<dbReference type="GO" id="GO:0071555">
    <property type="term" value="P:cell wall organization"/>
    <property type="evidence" value="ECO:0007669"/>
    <property type="project" value="UniProtKB-KW"/>
</dbReference>
<evidence type="ECO:0000256" key="3">
    <source>
        <dbReference type="ARBA" id="ARBA00022525"/>
    </source>
</evidence>
<keyword evidence="4 15" id="KW-0808">Transferase</keyword>
<feature type="chain" id="PRO_5043098017" description="Xyloglucan endotransglucosylase/hydrolase" evidence="15">
    <location>
        <begin position="26"/>
        <end position="287"/>
    </location>
</feature>
<dbReference type="SUPFAM" id="SSF49899">
    <property type="entry name" value="Concanavalin A-like lectins/glucanases"/>
    <property type="match status" value="1"/>
</dbReference>
<dbReference type="InterPro" id="IPR008263">
    <property type="entry name" value="GH16_AS"/>
</dbReference>
<evidence type="ECO:0000256" key="12">
    <source>
        <dbReference type="PIRSR" id="PIRSR005604-1"/>
    </source>
</evidence>
<dbReference type="GO" id="GO:0042546">
    <property type="term" value="P:cell wall biogenesis"/>
    <property type="evidence" value="ECO:0007669"/>
    <property type="project" value="InterPro"/>
</dbReference>
<keyword evidence="2 15" id="KW-0052">Apoplast</keyword>
<evidence type="ECO:0000256" key="1">
    <source>
        <dbReference type="ARBA" id="ARBA00022512"/>
    </source>
</evidence>
<dbReference type="FunFam" id="2.60.120.200:FF:000025">
    <property type="entry name" value="Xyloglucan endotransglucosylase/hydrolase"/>
    <property type="match status" value="1"/>
</dbReference>
<comment type="similarity">
    <text evidence="15">Belongs to the glycosyl hydrolase 16 family.</text>
</comment>
<dbReference type="InterPro" id="IPR010713">
    <property type="entry name" value="XET_C"/>
</dbReference>
<dbReference type="GO" id="GO:0048046">
    <property type="term" value="C:apoplast"/>
    <property type="evidence" value="ECO:0007669"/>
    <property type="project" value="UniProtKB-SubCell"/>
</dbReference>
<evidence type="ECO:0000256" key="4">
    <source>
        <dbReference type="ARBA" id="ARBA00022679"/>
    </source>
</evidence>
<sequence length="287" mass="32874">MATSYVCSLFLLLSLFLSFKTFVWGGNFNKDFDLLFGDDRVDIKEEGKSMSLTLDKYSGSGIISKNEYLFGRFDMQIKLVPGNSAGTVTAYYLSSQGSNHDEIDIEFLGNLSGDPYLLSTNVYANGNGGREMQYYLWFDPTEDYHTYSIDWNSRRIIILVDNIPIRVMRNRQDIGVPFPTKQPMRIYTTLWNGDSWATRWGKVKLDLLNAPFIAGFKNFNANACIAKTGEDCKVFNGGQNKGLDSESKQKWKVVLSKWVVYDYCRDFRRYAHGLPYECRKDNVLPVV</sequence>
<evidence type="ECO:0000256" key="14">
    <source>
        <dbReference type="PIRSR" id="PIRSR608264-1"/>
    </source>
</evidence>
<organism evidence="17 18">
    <name type="scientific">Lupinus luteus</name>
    <name type="common">European yellow lupine</name>
    <dbReference type="NCBI Taxonomy" id="3873"/>
    <lineage>
        <taxon>Eukaryota</taxon>
        <taxon>Viridiplantae</taxon>
        <taxon>Streptophyta</taxon>
        <taxon>Embryophyta</taxon>
        <taxon>Tracheophyta</taxon>
        <taxon>Spermatophyta</taxon>
        <taxon>Magnoliopsida</taxon>
        <taxon>eudicotyledons</taxon>
        <taxon>Gunneridae</taxon>
        <taxon>Pentapetalae</taxon>
        <taxon>rosids</taxon>
        <taxon>fabids</taxon>
        <taxon>Fabales</taxon>
        <taxon>Fabaceae</taxon>
        <taxon>Papilionoideae</taxon>
        <taxon>50 kb inversion clade</taxon>
        <taxon>genistoids sensu lato</taxon>
        <taxon>core genistoids</taxon>
        <taxon>Genisteae</taxon>
        <taxon>Lupinus</taxon>
    </lineage>
</organism>
<dbReference type="EMBL" id="CAXHTB010000002">
    <property type="protein sequence ID" value="CAL0302159.1"/>
    <property type="molecule type" value="Genomic_DNA"/>
</dbReference>
<feature type="active site" description="Nucleophile" evidence="12">
    <location>
        <position position="106"/>
    </location>
</feature>
<feature type="signal peptide" evidence="15">
    <location>
        <begin position="1"/>
        <end position="25"/>
    </location>
</feature>
<dbReference type="PROSITE" id="PS51762">
    <property type="entry name" value="GH16_2"/>
    <property type="match status" value="1"/>
</dbReference>
<keyword evidence="18" id="KW-1185">Reference proteome</keyword>
<feature type="active site" description="Proton donor" evidence="14">
    <location>
        <position position="106"/>
    </location>
</feature>
<keyword evidence="10 15" id="KW-0326">Glycosidase</keyword>
<comment type="subcellular location">
    <subcellularLocation>
        <location evidence="15">Secreted</location>
        <location evidence="15">Cell wall</location>
    </subcellularLocation>
    <subcellularLocation>
        <location evidence="15">Secreted</location>
        <location evidence="15">Extracellular space</location>
        <location evidence="15">Apoplast</location>
    </subcellularLocation>
</comment>
<dbReference type="Pfam" id="PF06955">
    <property type="entry name" value="XET_C"/>
    <property type="match status" value="1"/>
</dbReference>
<evidence type="ECO:0000256" key="5">
    <source>
        <dbReference type="ARBA" id="ARBA00022729"/>
    </source>
</evidence>
<dbReference type="Proteomes" id="UP001497480">
    <property type="component" value="Unassembled WGS sequence"/>
</dbReference>
<evidence type="ECO:0000256" key="7">
    <source>
        <dbReference type="ARBA" id="ARBA00023157"/>
    </source>
</evidence>
<comment type="PTM">
    <text evidence="15">Contains at least one intrachain disulfide bond essential for its enzymatic activity.</text>
</comment>
<keyword evidence="6 15" id="KW-0378">Hydrolase</keyword>
<dbReference type="GO" id="GO:0016762">
    <property type="term" value="F:xyloglucan:xyloglucosyl transferase activity"/>
    <property type="evidence" value="ECO:0007669"/>
    <property type="project" value="UniProtKB-EC"/>
</dbReference>
<dbReference type="Pfam" id="PF00722">
    <property type="entry name" value="Glyco_hydro_16"/>
    <property type="match status" value="1"/>
</dbReference>
<protein>
    <recommendedName>
        <fullName evidence="15">Xyloglucan endotransglucosylase/hydrolase</fullName>
        <ecNumber evidence="15">2.4.1.207</ecNumber>
    </recommendedName>
</protein>
<dbReference type="PRINTS" id="PR00737">
    <property type="entry name" value="GLHYDRLASE16"/>
</dbReference>
<dbReference type="InterPro" id="IPR016455">
    <property type="entry name" value="XTH"/>
</dbReference>
<evidence type="ECO:0000313" key="17">
    <source>
        <dbReference type="EMBL" id="CAL0302159.1"/>
    </source>
</evidence>
<dbReference type="InterPro" id="IPR000757">
    <property type="entry name" value="Beta-glucanase-like"/>
</dbReference>
<gene>
    <name evidence="17" type="ORF">LLUT_LOCUS3219</name>
</gene>
<accession>A0AAV1VYY5</accession>
<evidence type="ECO:0000313" key="18">
    <source>
        <dbReference type="Proteomes" id="UP001497480"/>
    </source>
</evidence>
<feature type="glycosylation site" description="N-linked (GlcNAc...) asparagine" evidence="13">
    <location>
        <position position="110"/>
    </location>
</feature>
<feature type="active site" description="Nucleophile" evidence="12">
    <location>
        <position position="102"/>
    </location>
</feature>
<evidence type="ECO:0000256" key="11">
    <source>
        <dbReference type="ARBA" id="ARBA00058567"/>
    </source>
</evidence>
<evidence type="ECO:0000256" key="8">
    <source>
        <dbReference type="ARBA" id="ARBA00023180"/>
    </source>
</evidence>
<evidence type="ECO:0000256" key="15">
    <source>
        <dbReference type="RuleBase" id="RU361120"/>
    </source>
</evidence>
<dbReference type="PROSITE" id="PS01034">
    <property type="entry name" value="GH16_1"/>
    <property type="match status" value="1"/>
</dbReference>
<dbReference type="PIRSF" id="PIRSF005604">
    <property type="entry name" value="XET"/>
    <property type="match status" value="1"/>
</dbReference>
<keyword evidence="9" id="KW-0464">Manganese</keyword>
<dbReference type="InterPro" id="IPR013320">
    <property type="entry name" value="ConA-like_dom_sf"/>
</dbReference>
<evidence type="ECO:0000256" key="13">
    <source>
        <dbReference type="PIRSR" id="PIRSR005604-2"/>
    </source>
</evidence>
<proteinExistence type="inferred from homology"/>
<keyword evidence="1 15" id="KW-0134">Cell wall</keyword>
<evidence type="ECO:0000256" key="6">
    <source>
        <dbReference type="ARBA" id="ARBA00022801"/>
    </source>
</evidence>
<dbReference type="GO" id="GO:0010411">
    <property type="term" value="P:xyloglucan metabolic process"/>
    <property type="evidence" value="ECO:0007669"/>
    <property type="project" value="InterPro"/>
</dbReference>
<keyword evidence="15" id="KW-0961">Cell wall biogenesis/degradation</keyword>
<evidence type="ECO:0000259" key="16">
    <source>
        <dbReference type="PROSITE" id="PS51762"/>
    </source>
</evidence>
<dbReference type="GO" id="GO:0004553">
    <property type="term" value="F:hydrolase activity, hydrolyzing O-glycosyl compounds"/>
    <property type="evidence" value="ECO:0007669"/>
    <property type="project" value="InterPro"/>
</dbReference>
<keyword evidence="5 15" id="KW-0732">Signal</keyword>
<dbReference type="CDD" id="cd02176">
    <property type="entry name" value="GH16_XET"/>
    <property type="match status" value="1"/>
</dbReference>
<evidence type="ECO:0000256" key="2">
    <source>
        <dbReference type="ARBA" id="ARBA00022523"/>
    </source>
</evidence>
<keyword evidence="7" id="KW-1015">Disulfide bond</keyword>
<evidence type="ECO:0000256" key="9">
    <source>
        <dbReference type="ARBA" id="ARBA00023211"/>
    </source>
</evidence>
<evidence type="ECO:0000256" key="10">
    <source>
        <dbReference type="ARBA" id="ARBA00023295"/>
    </source>
</evidence>
<keyword evidence="3 15" id="KW-0964">Secreted</keyword>